<dbReference type="RefSeq" id="WP_012873451.1">
    <property type="nucleotide sequence ID" value="NC_013524.1"/>
</dbReference>
<dbReference type="Proteomes" id="UP000002027">
    <property type="component" value="Chromosome 2"/>
</dbReference>
<dbReference type="eggNOG" id="COG0745">
    <property type="taxonomic scope" value="Bacteria"/>
</dbReference>
<protein>
    <submittedName>
        <fullName evidence="1">Response regulator receiver protein</fullName>
    </submittedName>
</protein>
<dbReference type="EMBL" id="CP001824">
    <property type="protein sequence ID" value="ACZ40416.1"/>
    <property type="molecule type" value="Genomic_DNA"/>
</dbReference>
<organism evidence="1 2">
    <name type="scientific">Sphaerobacter thermophilus (strain ATCC 49802 / DSM 20745 / KCCM 41009 / NCIMB 13125 / S 6022)</name>
    <dbReference type="NCBI Taxonomy" id="479434"/>
    <lineage>
        <taxon>Bacteria</taxon>
        <taxon>Pseudomonadati</taxon>
        <taxon>Thermomicrobiota</taxon>
        <taxon>Thermomicrobia</taxon>
        <taxon>Sphaerobacterales</taxon>
        <taxon>Sphaerobacterineae</taxon>
        <taxon>Sphaerobacteraceae</taxon>
        <taxon>Sphaerobacter</taxon>
    </lineage>
</organism>
<reference evidence="2" key="1">
    <citation type="submission" date="2009-11" db="EMBL/GenBank/DDBJ databases">
        <title>The complete chromosome 2 of Sphaerobacter thermophilus DSM 20745.</title>
        <authorList>
            <person name="Lucas S."/>
            <person name="Copeland A."/>
            <person name="Lapidus A."/>
            <person name="Glavina del Rio T."/>
            <person name="Dalin E."/>
            <person name="Tice H."/>
            <person name="Bruce D."/>
            <person name="Goodwin L."/>
            <person name="Pitluck S."/>
            <person name="Kyrpides N."/>
            <person name="Mavromatis K."/>
            <person name="Ivanova N."/>
            <person name="Mikhailova N."/>
            <person name="LaButti K.M."/>
            <person name="Clum A."/>
            <person name="Sun H.I."/>
            <person name="Brettin T."/>
            <person name="Detter J.C."/>
            <person name="Han C."/>
            <person name="Larimer F."/>
            <person name="Land M."/>
            <person name="Hauser L."/>
            <person name="Markowitz V."/>
            <person name="Cheng J.F."/>
            <person name="Hugenholtz P."/>
            <person name="Woyke T."/>
            <person name="Wu D."/>
            <person name="Steenblock K."/>
            <person name="Schneider S."/>
            <person name="Pukall R."/>
            <person name="Goeker M."/>
            <person name="Klenk H.P."/>
            <person name="Eisen J.A."/>
        </authorList>
    </citation>
    <scope>NUCLEOTIDE SEQUENCE [LARGE SCALE GENOMIC DNA]</scope>
    <source>
        <strain evidence="2">ATCC 49802 / DSM 20745 / S 6022</strain>
    </source>
</reference>
<evidence type="ECO:0000313" key="2">
    <source>
        <dbReference type="Proteomes" id="UP000002027"/>
    </source>
</evidence>
<dbReference type="InterPro" id="IPR011006">
    <property type="entry name" value="CheY-like_superfamily"/>
</dbReference>
<accession>D1C9C3</accession>
<gene>
    <name evidence="1" type="ordered locus">Sthe_3013</name>
</gene>
<dbReference type="SUPFAM" id="SSF52172">
    <property type="entry name" value="CheY-like"/>
    <property type="match status" value="1"/>
</dbReference>
<dbReference type="AlphaFoldDB" id="D1C9C3"/>
<dbReference type="HOGENOM" id="CLU_2384653_0_0_0"/>
<reference evidence="1 2" key="2">
    <citation type="journal article" date="2010" name="Stand. Genomic Sci.">
        <title>Complete genome sequence of Desulfohalobium retbaense type strain (HR(100)).</title>
        <authorList>
            <person name="Spring S."/>
            <person name="Nolan M."/>
            <person name="Lapidus A."/>
            <person name="Glavina Del Rio T."/>
            <person name="Copeland A."/>
            <person name="Tice H."/>
            <person name="Cheng J.F."/>
            <person name="Lucas S."/>
            <person name="Land M."/>
            <person name="Chen F."/>
            <person name="Bruce D."/>
            <person name="Goodwin L."/>
            <person name="Pitluck S."/>
            <person name="Ivanova N."/>
            <person name="Mavromatis K."/>
            <person name="Mikhailova N."/>
            <person name="Pati A."/>
            <person name="Chen A."/>
            <person name="Palaniappan K."/>
            <person name="Hauser L."/>
            <person name="Chang Y.J."/>
            <person name="Jeffries C.D."/>
            <person name="Munk C."/>
            <person name="Kiss H."/>
            <person name="Chain P."/>
            <person name="Han C."/>
            <person name="Brettin T."/>
            <person name="Detter J.C."/>
            <person name="Schuler E."/>
            <person name="Goker M."/>
            <person name="Rohde M."/>
            <person name="Bristow J."/>
            <person name="Eisen J.A."/>
            <person name="Markowitz V."/>
            <person name="Hugenholtz P."/>
            <person name="Kyrpides N.C."/>
            <person name="Klenk H.P."/>
        </authorList>
    </citation>
    <scope>NUCLEOTIDE SEQUENCE [LARGE SCALE GENOMIC DNA]</scope>
    <source>
        <strain evidence="2">ATCC 49802 / DSM 20745 / S 6022</strain>
    </source>
</reference>
<sequence>MQYSHAMKDVAMQFVLLDPNPDSAAEVRYVLSEAGHDVALATTIDEACRAAVLTSPDAVLVSTTATQIDVRLLRDKLQQLNYTGPILRIEPGME</sequence>
<dbReference type="KEGG" id="sti:Sthe_3013"/>
<dbReference type="InParanoid" id="D1C9C3"/>
<proteinExistence type="predicted"/>
<keyword evidence="2" id="KW-1185">Reference proteome</keyword>
<evidence type="ECO:0000313" key="1">
    <source>
        <dbReference type="EMBL" id="ACZ40416.1"/>
    </source>
</evidence>
<name>D1C9C3_SPHTD</name>